<evidence type="ECO:0000313" key="2">
    <source>
        <dbReference type="EMBL" id="CAF3904273.1"/>
    </source>
</evidence>
<dbReference type="Pfam" id="PF01436">
    <property type="entry name" value="NHL"/>
    <property type="match status" value="1"/>
</dbReference>
<dbReference type="Proteomes" id="UP000682733">
    <property type="component" value="Unassembled WGS sequence"/>
</dbReference>
<comment type="caution">
    <text evidence="2">The sequence shown here is derived from an EMBL/GenBank/DDBJ whole genome shotgun (WGS) entry which is preliminary data.</text>
</comment>
<protein>
    <recommendedName>
        <fullName evidence="4">NHL repeat-containing protein</fullName>
    </recommendedName>
</protein>
<organism evidence="2 3">
    <name type="scientific">Didymodactylos carnosus</name>
    <dbReference type="NCBI Taxonomy" id="1234261"/>
    <lineage>
        <taxon>Eukaryota</taxon>
        <taxon>Metazoa</taxon>
        <taxon>Spiralia</taxon>
        <taxon>Gnathifera</taxon>
        <taxon>Rotifera</taxon>
        <taxon>Eurotatoria</taxon>
        <taxon>Bdelloidea</taxon>
        <taxon>Philodinida</taxon>
        <taxon>Philodinidae</taxon>
        <taxon>Didymodactylos</taxon>
    </lineage>
</organism>
<feature type="non-terminal residue" evidence="2">
    <location>
        <position position="68"/>
    </location>
</feature>
<name>A0A8S2LRV2_9BILA</name>
<reference evidence="2" key="1">
    <citation type="submission" date="2021-02" db="EMBL/GenBank/DDBJ databases">
        <authorList>
            <person name="Nowell W R."/>
        </authorList>
    </citation>
    <scope>NUCLEOTIDE SEQUENCE</scope>
</reference>
<dbReference type="SUPFAM" id="SSF101898">
    <property type="entry name" value="NHL repeat"/>
    <property type="match status" value="1"/>
</dbReference>
<dbReference type="InterPro" id="IPR001258">
    <property type="entry name" value="NHL_repeat"/>
</dbReference>
<feature type="non-terminal residue" evidence="2">
    <location>
        <position position="1"/>
    </location>
</feature>
<dbReference type="InterPro" id="IPR011042">
    <property type="entry name" value="6-blade_b-propeller_TolB-like"/>
</dbReference>
<dbReference type="Gene3D" id="2.120.10.30">
    <property type="entry name" value="TolB, C-terminal domain"/>
    <property type="match status" value="1"/>
</dbReference>
<evidence type="ECO:0008006" key="4">
    <source>
        <dbReference type="Google" id="ProtNLM"/>
    </source>
</evidence>
<evidence type="ECO:0000256" key="1">
    <source>
        <dbReference type="ARBA" id="ARBA00022737"/>
    </source>
</evidence>
<evidence type="ECO:0000313" key="3">
    <source>
        <dbReference type="Proteomes" id="UP000682733"/>
    </source>
</evidence>
<accession>A0A8S2LRV2</accession>
<gene>
    <name evidence="2" type="ORF">TMI583_LOCUS20791</name>
</gene>
<dbReference type="AlphaFoldDB" id="A0A8S2LRV2"/>
<proteinExistence type="predicted"/>
<dbReference type="EMBL" id="CAJOBA010019523">
    <property type="protein sequence ID" value="CAF3904273.1"/>
    <property type="molecule type" value="Genomic_DNA"/>
</dbReference>
<sequence>VMKWVKGAKQGIVVAGGQREGNGLAQLSYPGGVVVDQLGTVYVADAGNGRIMRWPKGATKGSVIVGGN</sequence>
<keyword evidence="1" id="KW-0677">Repeat</keyword>